<organism evidence="2 3">
    <name type="scientific">Podospora appendiculata</name>
    <dbReference type="NCBI Taxonomy" id="314037"/>
    <lineage>
        <taxon>Eukaryota</taxon>
        <taxon>Fungi</taxon>
        <taxon>Dikarya</taxon>
        <taxon>Ascomycota</taxon>
        <taxon>Pezizomycotina</taxon>
        <taxon>Sordariomycetes</taxon>
        <taxon>Sordariomycetidae</taxon>
        <taxon>Sordariales</taxon>
        <taxon>Podosporaceae</taxon>
        <taxon>Podospora</taxon>
    </lineage>
</organism>
<evidence type="ECO:0000313" key="2">
    <source>
        <dbReference type="EMBL" id="KAK3689568.1"/>
    </source>
</evidence>
<evidence type="ECO:0000259" key="1">
    <source>
        <dbReference type="Pfam" id="PF07992"/>
    </source>
</evidence>
<protein>
    <recommendedName>
        <fullName evidence="1">FAD/NAD(P)-binding domain-containing protein</fullName>
    </recommendedName>
</protein>
<dbReference type="InterPro" id="IPR036188">
    <property type="entry name" value="FAD/NAD-bd_sf"/>
</dbReference>
<sequence length="422" mass="44631">MSGTTTTHEIVVLGGNFGALGIVQSLTKFTIPSLQKLDKTKAFHITVVTPNDSFYFKPAAPRAVIEPGLAEKKLIRPLTEAFKHFPEGQVKLVKGVAIALDAAKRTVTVGAGKTGLDIPEQTVPYDSLFIATGTTSASPLWSIHDDQSLTAKAFKELQEALPKAKTIIVAGGGPVGVETVGEILTNFPNVEITLYSGAADVLGRTKPEVRARAQAYLEKIKVKVVHNVKVVGHETSEAGTTVALSNGEKQTADVFIDATGGVPNSQFLPASWLDSTGRVLTRDTNWRVKGSGASDDEVKGLYVVGDVVADTDISPSNNSIIYLKSQVTSAVASFAVDVAKTIDVPKPGFLSSLPIIGGGSKAPVQKPFAPMPKDTHLVPIGKAFGVGQIFGWTIPSFLVTAAKGDFLQNMIEPYLAGHEYKA</sequence>
<dbReference type="EMBL" id="JAULSO010000002">
    <property type="protein sequence ID" value="KAK3689568.1"/>
    <property type="molecule type" value="Genomic_DNA"/>
</dbReference>
<dbReference type="InterPro" id="IPR023753">
    <property type="entry name" value="FAD/NAD-binding_dom"/>
</dbReference>
<dbReference type="PANTHER" id="PTHR43735:SF25">
    <property type="entry name" value="NAD(P)H DEHYDROGENASE 3"/>
    <property type="match status" value="1"/>
</dbReference>
<evidence type="ECO:0000313" key="3">
    <source>
        <dbReference type="Proteomes" id="UP001270362"/>
    </source>
</evidence>
<gene>
    <name evidence="2" type="ORF">B0T22DRAFT_461788</name>
</gene>
<comment type="caution">
    <text evidence="2">The sequence shown here is derived from an EMBL/GenBank/DDBJ whole genome shotgun (WGS) entry which is preliminary data.</text>
</comment>
<reference evidence="2" key="1">
    <citation type="journal article" date="2023" name="Mol. Phylogenet. Evol.">
        <title>Genome-scale phylogeny and comparative genomics of the fungal order Sordariales.</title>
        <authorList>
            <person name="Hensen N."/>
            <person name="Bonometti L."/>
            <person name="Westerberg I."/>
            <person name="Brannstrom I.O."/>
            <person name="Guillou S."/>
            <person name="Cros-Aarteil S."/>
            <person name="Calhoun S."/>
            <person name="Haridas S."/>
            <person name="Kuo A."/>
            <person name="Mondo S."/>
            <person name="Pangilinan J."/>
            <person name="Riley R."/>
            <person name="LaButti K."/>
            <person name="Andreopoulos B."/>
            <person name="Lipzen A."/>
            <person name="Chen C."/>
            <person name="Yan M."/>
            <person name="Daum C."/>
            <person name="Ng V."/>
            <person name="Clum A."/>
            <person name="Steindorff A."/>
            <person name="Ohm R.A."/>
            <person name="Martin F."/>
            <person name="Silar P."/>
            <person name="Natvig D.O."/>
            <person name="Lalanne C."/>
            <person name="Gautier V."/>
            <person name="Ament-Velasquez S.L."/>
            <person name="Kruys A."/>
            <person name="Hutchinson M.I."/>
            <person name="Powell A.J."/>
            <person name="Barry K."/>
            <person name="Miller A.N."/>
            <person name="Grigoriev I.V."/>
            <person name="Debuchy R."/>
            <person name="Gladieux P."/>
            <person name="Hiltunen Thoren M."/>
            <person name="Johannesson H."/>
        </authorList>
    </citation>
    <scope>NUCLEOTIDE SEQUENCE</scope>
    <source>
        <strain evidence="2">CBS 314.62</strain>
    </source>
</reference>
<dbReference type="Proteomes" id="UP001270362">
    <property type="component" value="Unassembled WGS sequence"/>
</dbReference>
<keyword evidence="3" id="KW-1185">Reference proteome</keyword>
<proteinExistence type="predicted"/>
<name>A0AAE1CDC2_9PEZI</name>
<dbReference type="PANTHER" id="PTHR43735">
    <property type="entry name" value="APOPTOSIS-INDUCING FACTOR 1"/>
    <property type="match status" value="1"/>
</dbReference>
<dbReference type="GO" id="GO:0004174">
    <property type="term" value="F:electron-transferring-flavoprotein dehydrogenase activity"/>
    <property type="evidence" value="ECO:0007669"/>
    <property type="project" value="TreeGrafter"/>
</dbReference>
<reference evidence="2" key="2">
    <citation type="submission" date="2023-06" db="EMBL/GenBank/DDBJ databases">
        <authorList>
            <consortium name="Lawrence Berkeley National Laboratory"/>
            <person name="Haridas S."/>
            <person name="Hensen N."/>
            <person name="Bonometti L."/>
            <person name="Westerberg I."/>
            <person name="Brannstrom I.O."/>
            <person name="Guillou S."/>
            <person name="Cros-Aarteil S."/>
            <person name="Calhoun S."/>
            <person name="Kuo A."/>
            <person name="Mondo S."/>
            <person name="Pangilinan J."/>
            <person name="Riley R."/>
            <person name="Labutti K."/>
            <person name="Andreopoulos B."/>
            <person name="Lipzen A."/>
            <person name="Chen C."/>
            <person name="Yanf M."/>
            <person name="Daum C."/>
            <person name="Ng V."/>
            <person name="Clum A."/>
            <person name="Steindorff A."/>
            <person name="Ohm R."/>
            <person name="Martin F."/>
            <person name="Silar P."/>
            <person name="Natvig D."/>
            <person name="Lalanne C."/>
            <person name="Gautier V."/>
            <person name="Ament-Velasquez S.L."/>
            <person name="Kruys A."/>
            <person name="Hutchinson M.I."/>
            <person name="Powell A.J."/>
            <person name="Barry K."/>
            <person name="Miller A.N."/>
            <person name="Grigoriev I.V."/>
            <person name="Debuchy R."/>
            <person name="Gladieux P."/>
            <person name="Thoren M.H."/>
            <person name="Johannesson H."/>
        </authorList>
    </citation>
    <scope>NUCLEOTIDE SEQUENCE</scope>
    <source>
        <strain evidence="2">CBS 314.62</strain>
    </source>
</reference>
<dbReference type="Pfam" id="PF07992">
    <property type="entry name" value="Pyr_redox_2"/>
    <property type="match status" value="1"/>
</dbReference>
<dbReference type="PRINTS" id="PR00411">
    <property type="entry name" value="PNDRDTASEI"/>
</dbReference>
<feature type="domain" description="FAD/NAD(P)-binding" evidence="1">
    <location>
        <begin position="9"/>
        <end position="312"/>
    </location>
</feature>
<accession>A0AAE1CDC2</accession>
<dbReference type="SUPFAM" id="SSF51905">
    <property type="entry name" value="FAD/NAD(P)-binding domain"/>
    <property type="match status" value="2"/>
</dbReference>
<dbReference type="GO" id="GO:0005737">
    <property type="term" value="C:cytoplasm"/>
    <property type="evidence" value="ECO:0007669"/>
    <property type="project" value="TreeGrafter"/>
</dbReference>
<dbReference type="AlphaFoldDB" id="A0AAE1CDC2"/>
<dbReference type="GO" id="GO:0050660">
    <property type="term" value="F:flavin adenine dinucleotide binding"/>
    <property type="evidence" value="ECO:0007669"/>
    <property type="project" value="TreeGrafter"/>
</dbReference>
<dbReference type="Gene3D" id="3.50.50.100">
    <property type="match status" value="1"/>
</dbReference>